<dbReference type="InterPro" id="IPR000751">
    <property type="entry name" value="MPI_Phosphatase"/>
</dbReference>
<dbReference type="InterPro" id="IPR001307">
    <property type="entry name" value="Thiosulphate_STrfase_CS"/>
</dbReference>
<keyword evidence="3 10" id="KW-0132">Cell division</keyword>
<dbReference type="GO" id="GO:0005737">
    <property type="term" value="C:cytoplasm"/>
    <property type="evidence" value="ECO:0007669"/>
    <property type="project" value="TreeGrafter"/>
</dbReference>
<accession>A0AAD5YWS0</accession>
<comment type="function">
    <text evidence="10">Tyrosine protein phosphatase which functions as a dosage-dependent inducer of mitotic progression.</text>
</comment>
<dbReference type="PANTHER" id="PTHR10828:SF17">
    <property type="entry name" value="PROTEIN-TYROSINE-PHOSPHATASE"/>
    <property type="match status" value="1"/>
</dbReference>
<comment type="catalytic activity">
    <reaction evidence="8 10">
        <text>O-phospho-L-tyrosyl-[protein] + H2O = L-tyrosyl-[protein] + phosphate</text>
        <dbReference type="Rhea" id="RHEA:10684"/>
        <dbReference type="Rhea" id="RHEA-COMP:10136"/>
        <dbReference type="Rhea" id="RHEA-COMP:20101"/>
        <dbReference type="ChEBI" id="CHEBI:15377"/>
        <dbReference type="ChEBI" id="CHEBI:43474"/>
        <dbReference type="ChEBI" id="CHEBI:46858"/>
        <dbReference type="ChEBI" id="CHEBI:61978"/>
        <dbReference type="EC" id="3.1.3.48"/>
    </reaction>
</comment>
<dbReference type="EMBL" id="JANIEX010000319">
    <property type="protein sequence ID" value="KAJ3568881.1"/>
    <property type="molecule type" value="Genomic_DNA"/>
</dbReference>
<sequence length="774" mass="84686">MLQSILPSNADRISYTRSRLPSRTVMRHQPMSSYLSFRSEPHHPYKIYKNKFKSPSHNAFAEMMSLFQTKNQHLIPPTAPSRKRSQHLAQRDLDEFLSSDLEVSFASTVSLNSPPKDNVPLTPDRDYAEPMDISPLPQSKSYANAEARKSASRPRAYTSSARLFGNDLSNNTATHSQVSQKMVVAPSYSSNAADTSTQGGKRTQRSALPTEWLMNSHVPESKPEPALVPSSPADDAMDVDSSFSMAPEAVAPLSFSPIPKTAHSTSNGFNALFHNTLSPRRSFESPQSHQKKRRSVSPEPTLRTEQDLSSPGFSPSPSDAKVDRNGKGKPTLQGLGAPSLFARRNRRPVLSAAVQPLNIPHANLPSPDQPDPRGGLPVRRAFSALLPPSFASDQYSEEPSFEGPDGSSPAQAYAKRQQGRTLRRCDGSESLRSVSDATVTGPIPRESPGRFVSSPMSKYLAPGLGGFGDNEAHGKILPCHKVTEDGLMRIQPETLNALIDGEYDSQIHDYHIIDCRFDYEYIGGHIPGAVNINTTMAVEELLLGPSLTKPKPSISGDPTRKTILVFHCEFSAKRAPTFAKHLRAKDRAANNMVYPKIHYPEIYILEGGYCAYFKASGHRCEPPEYVRMDDPNYAIARREDLDQFRKVKFGRHKSYAYGEGSSKSAMVSAVVPMTSASQPQVSQPQSKRNTAPVSGPAQVFAAANIARGRRTGLLTTLQEDAGNITTEADDTDTDIGDSPCPPPNKTSLLKGKKIARVSLSRVETYGPSRMALGC</sequence>
<comment type="caution">
    <text evidence="13">The sequence shown here is derived from an EMBL/GenBank/DDBJ whole genome shotgun (WGS) entry which is preliminary data.</text>
</comment>
<dbReference type="PROSITE" id="PS50206">
    <property type="entry name" value="RHODANESE_3"/>
    <property type="match status" value="1"/>
</dbReference>
<gene>
    <name evidence="13" type="ORF">NP233_g5424</name>
</gene>
<evidence type="ECO:0000256" key="10">
    <source>
        <dbReference type="RuleBase" id="RU368028"/>
    </source>
</evidence>
<feature type="region of interest" description="Disordered" evidence="11">
    <location>
        <begin position="279"/>
        <end position="340"/>
    </location>
</feature>
<evidence type="ECO:0000256" key="5">
    <source>
        <dbReference type="ARBA" id="ARBA00022801"/>
    </source>
</evidence>
<dbReference type="GO" id="GO:0004725">
    <property type="term" value="F:protein tyrosine phosphatase activity"/>
    <property type="evidence" value="ECO:0007669"/>
    <property type="project" value="UniProtKB-UniRule"/>
</dbReference>
<evidence type="ECO:0000259" key="12">
    <source>
        <dbReference type="PROSITE" id="PS50206"/>
    </source>
</evidence>
<evidence type="ECO:0000256" key="2">
    <source>
        <dbReference type="ARBA" id="ARBA00013064"/>
    </source>
</evidence>
<dbReference type="InterPro" id="IPR036873">
    <property type="entry name" value="Rhodanese-like_dom_sf"/>
</dbReference>
<name>A0AAD5YWS0_9AGAR</name>
<evidence type="ECO:0000256" key="9">
    <source>
        <dbReference type="ARBA" id="ARBA00067190"/>
    </source>
</evidence>
<dbReference type="GO" id="GO:0004792">
    <property type="term" value="F:thiosulfate-cyanide sulfurtransferase activity"/>
    <property type="evidence" value="ECO:0007669"/>
    <property type="project" value="InterPro"/>
</dbReference>
<dbReference type="PRINTS" id="PR00716">
    <property type="entry name" value="MPIPHPHTASE"/>
</dbReference>
<feature type="region of interest" description="Disordered" evidence="11">
    <location>
        <begin position="723"/>
        <end position="744"/>
    </location>
</feature>
<evidence type="ECO:0000256" key="3">
    <source>
        <dbReference type="ARBA" id="ARBA00022618"/>
    </source>
</evidence>
<dbReference type="SUPFAM" id="SSF52821">
    <property type="entry name" value="Rhodanese/Cell cycle control phosphatase"/>
    <property type="match status" value="1"/>
</dbReference>
<feature type="compositionally biased region" description="Polar residues" evidence="11">
    <location>
        <begin position="187"/>
        <end position="207"/>
    </location>
</feature>
<feature type="domain" description="Rhodanese" evidence="12">
    <location>
        <begin position="506"/>
        <end position="621"/>
    </location>
</feature>
<organism evidence="13 14">
    <name type="scientific">Leucocoprinus birnbaumii</name>
    <dbReference type="NCBI Taxonomy" id="56174"/>
    <lineage>
        <taxon>Eukaryota</taxon>
        <taxon>Fungi</taxon>
        <taxon>Dikarya</taxon>
        <taxon>Basidiomycota</taxon>
        <taxon>Agaricomycotina</taxon>
        <taxon>Agaricomycetes</taxon>
        <taxon>Agaricomycetidae</taxon>
        <taxon>Agaricales</taxon>
        <taxon>Agaricineae</taxon>
        <taxon>Agaricaceae</taxon>
        <taxon>Leucocoprinus</taxon>
    </lineage>
</organism>
<dbReference type="Gene3D" id="3.40.250.10">
    <property type="entry name" value="Rhodanese-like domain"/>
    <property type="match status" value="1"/>
</dbReference>
<dbReference type="EC" id="3.1.3.48" evidence="2 10"/>
<comment type="similarity">
    <text evidence="1 10">Belongs to the MPI phosphatase family.</text>
</comment>
<dbReference type="PANTHER" id="PTHR10828">
    <property type="entry name" value="M-PHASE INDUCER PHOSPHATASE DUAL SPECIFICITY PHOSPHATASE CDC25"/>
    <property type="match status" value="1"/>
</dbReference>
<proteinExistence type="inferred from homology"/>
<evidence type="ECO:0000256" key="6">
    <source>
        <dbReference type="ARBA" id="ARBA00022912"/>
    </source>
</evidence>
<feature type="compositionally biased region" description="Polar residues" evidence="11">
    <location>
        <begin position="307"/>
        <end position="317"/>
    </location>
</feature>
<keyword evidence="5 10" id="KW-0378">Hydrolase</keyword>
<evidence type="ECO:0000256" key="1">
    <source>
        <dbReference type="ARBA" id="ARBA00011065"/>
    </source>
</evidence>
<dbReference type="GO" id="GO:0010971">
    <property type="term" value="P:positive regulation of G2/M transition of mitotic cell cycle"/>
    <property type="evidence" value="ECO:0007669"/>
    <property type="project" value="TreeGrafter"/>
</dbReference>
<protein>
    <recommendedName>
        <fullName evidence="9 10">M-phase inducer phosphatase</fullName>
        <ecNumber evidence="2 10">3.1.3.48</ecNumber>
    </recommendedName>
</protein>
<reference evidence="13" key="1">
    <citation type="submission" date="2022-07" db="EMBL/GenBank/DDBJ databases">
        <title>Genome Sequence of Leucocoprinus birnbaumii.</title>
        <authorList>
            <person name="Buettner E."/>
        </authorList>
    </citation>
    <scope>NUCLEOTIDE SEQUENCE</scope>
    <source>
        <strain evidence="13">VT141</strain>
    </source>
</reference>
<feature type="region of interest" description="Disordered" evidence="11">
    <location>
        <begin position="359"/>
        <end position="378"/>
    </location>
</feature>
<evidence type="ECO:0000256" key="4">
    <source>
        <dbReference type="ARBA" id="ARBA00022776"/>
    </source>
</evidence>
<dbReference type="InterPro" id="IPR001763">
    <property type="entry name" value="Rhodanese-like_dom"/>
</dbReference>
<dbReference type="GO" id="GO:0051301">
    <property type="term" value="P:cell division"/>
    <property type="evidence" value="ECO:0007669"/>
    <property type="project" value="UniProtKB-UniRule"/>
</dbReference>
<feature type="region of interest" description="Disordered" evidence="11">
    <location>
        <begin position="108"/>
        <end position="239"/>
    </location>
</feature>
<dbReference type="Proteomes" id="UP001213000">
    <property type="component" value="Unassembled WGS sequence"/>
</dbReference>
<evidence type="ECO:0000256" key="8">
    <source>
        <dbReference type="ARBA" id="ARBA00051722"/>
    </source>
</evidence>
<feature type="compositionally biased region" description="Polar residues" evidence="11">
    <location>
        <begin position="279"/>
        <end position="288"/>
    </location>
</feature>
<evidence type="ECO:0000313" key="13">
    <source>
        <dbReference type="EMBL" id="KAJ3568881.1"/>
    </source>
</evidence>
<dbReference type="GO" id="GO:0000086">
    <property type="term" value="P:G2/M transition of mitotic cell cycle"/>
    <property type="evidence" value="ECO:0007669"/>
    <property type="project" value="TreeGrafter"/>
</dbReference>
<dbReference type="FunFam" id="3.40.250.10:FF:000021">
    <property type="entry name" value="M-phase inducer phosphatase cdc-25.2"/>
    <property type="match status" value="1"/>
</dbReference>
<dbReference type="SMART" id="SM00450">
    <property type="entry name" value="RHOD"/>
    <property type="match status" value="1"/>
</dbReference>
<dbReference type="PROSITE" id="PS00380">
    <property type="entry name" value="RHODANESE_1"/>
    <property type="match status" value="1"/>
</dbReference>
<feature type="compositionally biased region" description="Polar residues" evidence="11">
    <location>
        <begin position="157"/>
        <end position="180"/>
    </location>
</feature>
<keyword evidence="7 10" id="KW-0131">Cell cycle</keyword>
<evidence type="ECO:0000256" key="11">
    <source>
        <dbReference type="SAM" id="MobiDB-lite"/>
    </source>
</evidence>
<keyword evidence="14" id="KW-1185">Reference proteome</keyword>
<evidence type="ECO:0000313" key="14">
    <source>
        <dbReference type="Proteomes" id="UP001213000"/>
    </source>
</evidence>
<dbReference type="Pfam" id="PF00581">
    <property type="entry name" value="Rhodanese"/>
    <property type="match status" value="1"/>
</dbReference>
<keyword evidence="6 10" id="KW-0904">Protein phosphatase</keyword>
<dbReference type="CDD" id="cd01530">
    <property type="entry name" value="Cdc25"/>
    <property type="match status" value="1"/>
</dbReference>
<dbReference type="GO" id="GO:0005634">
    <property type="term" value="C:nucleus"/>
    <property type="evidence" value="ECO:0007669"/>
    <property type="project" value="TreeGrafter"/>
</dbReference>
<dbReference type="GO" id="GO:0110032">
    <property type="term" value="P:positive regulation of G2/MI transition of meiotic cell cycle"/>
    <property type="evidence" value="ECO:0007669"/>
    <property type="project" value="TreeGrafter"/>
</dbReference>
<evidence type="ECO:0000256" key="7">
    <source>
        <dbReference type="ARBA" id="ARBA00023306"/>
    </source>
</evidence>
<dbReference type="AlphaFoldDB" id="A0AAD5YWS0"/>
<feature type="region of interest" description="Disordered" evidence="11">
    <location>
        <begin position="390"/>
        <end position="454"/>
    </location>
</feature>
<keyword evidence="4 10" id="KW-0498">Mitosis</keyword>